<dbReference type="Proteomes" id="UP000184111">
    <property type="component" value="Unassembled WGS sequence"/>
</dbReference>
<evidence type="ECO:0000256" key="7">
    <source>
        <dbReference type="SAM" id="MobiDB-lite"/>
    </source>
</evidence>
<feature type="compositionally biased region" description="Basic and acidic residues" evidence="7">
    <location>
        <begin position="14"/>
        <end position="28"/>
    </location>
</feature>
<dbReference type="SFLD" id="SFLDS00005">
    <property type="entry name" value="Isoprenoid_Synthase_Type_I"/>
    <property type="match status" value="1"/>
</dbReference>
<dbReference type="EMBL" id="FRBI01000026">
    <property type="protein sequence ID" value="SHN21912.1"/>
    <property type="molecule type" value="Genomic_DNA"/>
</dbReference>
<gene>
    <name evidence="8" type="ORF">SAMN05216499_12677</name>
</gene>
<evidence type="ECO:0000256" key="4">
    <source>
        <dbReference type="ARBA" id="ARBA00022723"/>
    </source>
</evidence>
<evidence type="ECO:0000313" key="9">
    <source>
        <dbReference type="Proteomes" id="UP000184111"/>
    </source>
</evidence>
<dbReference type="PROSITE" id="PS00723">
    <property type="entry name" value="POLYPRENYL_SYNTHASE_1"/>
    <property type="match status" value="1"/>
</dbReference>
<feature type="region of interest" description="Disordered" evidence="7">
    <location>
        <begin position="1"/>
        <end position="32"/>
    </location>
</feature>
<dbReference type="PANTHER" id="PTHR12001">
    <property type="entry name" value="GERANYLGERANYL PYROPHOSPHATE SYNTHASE"/>
    <property type="match status" value="1"/>
</dbReference>
<comment type="similarity">
    <text evidence="2 6">Belongs to the FPP/GGPP synthase family.</text>
</comment>
<dbReference type="Pfam" id="PF00348">
    <property type="entry name" value="polyprenyl_synt"/>
    <property type="match status" value="1"/>
</dbReference>
<evidence type="ECO:0000313" key="8">
    <source>
        <dbReference type="EMBL" id="SHN21912.1"/>
    </source>
</evidence>
<dbReference type="STRING" id="310782.SAMN05216499_12677"/>
<name>A0A1M7PWI7_9ACTN</name>
<organism evidence="8 9">
    <name type="scientific">Actinacidiphila paucisporea</name>
    <dbReference type="NCBI Taxonomy" id="310782"/>
    <lineage>
        <taxon>Bacteria</taxon>
        <taxon>Bacillati</taxon>
        <taxon>Actinomycetota</taxon>
        <taxon>Actinomycetes</taxon>
        <taxon>Kitasatosporales</taxon>
        <taxon>Streptomycetaceae</taxon>
        <taxon>Actinacidiphila</taxon>
    </lineage>
</organism>
<dbReference type="GO" id="GO:0004659">
    <property type="term" value="F:prenyltransferase activity"/>
    <property type="evidence" value="ECO:0007669"/>
    <property type="project" value="InterPro"/>
</dbReference>
<keyword evidence="4" id="KW-0479">Metal-binding</keyword>
<evidence type="ECO:0000256" key="6">
    <source>
        <dbReference type="RuleBase" id="RU004466"/>
    </source>
</evidence>
<accession>A0A1M7PWI7</accession>
<dbReference type="SUPFAM" id="SSF48576">
    <property type="entry name" value="Terpenoid synthases"/>
    <property type="match status" value="1"/>
</dbReference>
<dbReference type="CDD" id="cd00685">
    <property type="entry name" value="Trans_IPPS_HT"/>
    <property type="match status" value="1"/>
</dbReference>
<evidence type="ECO:0000256" key="5">
    <source>
        <dbReference type="ARBA" id="ARBA00022842"/>
    </source>
</evidence>
<keyword evidence="9" id="KW-1185">Reference proteome</keyword>
<evidence type="ECO:0000256" key="1">
    <source>
        <dbReference type="ARBA" id="ARBA00001946"/>
    </source>
</evidence>
<feature type="region of interest" description="Disordered" evidence="7">
    <location>
        <begin position="400"/>
        <end position="429"/>
    </location>
</feature>
<dbReference type="AlphaFoldDB" id="A0A1M7PWI7"/>
<dbReference type="RefSeq" id="WP_073501972.1">
    <property type="nucleotide sequence ID" value="NZ_FRBI01000026.1"/>
</dbReference>
<dbReference type="PANTHER" id="PTHR12001:SF85">
    <property type="entry name" value="SHORT CHAIN ISOPRENYL DIPHOSPHATE SYNTHASE"/>
    <property type="match status" value="1"/>
</dbReference>
<dbReference type="InterPro" id="IPR033749">
    <property type="entry name" value="Polyprenyl_synt_CS"/>
</dbReference>
<feature type="compositionally biased region" description="Low complexity" evidence="7">
    <location>
        <begin position="419"/>
        <end position="429"/>
    </location>
</feature>
<proteinExistence type="inferred from homology"/>
<dbReference type="InterPro" id="IPR008949">
    <property type="entry name" value="Isoprenoid_synthase_dom_sf"/>
</dbReference>
<keyword evidence="5" id="KW-0460">Magnesium</keyword>
<reference evidence="8 9" key="1">
    <citation type="submission" date="2016-11" db="EMBL/GenBank/DDBJ databases">
        <authorList>
            <person name="Jaros S."/>
            <person name="Januszkiewicz K."/>
            <person name="Wedrychowicz H."/>
        </authorList>
    </citation>
    <scope>NUCLEOTIDE SEQUENCE [LARGE SCALE GENOMIC DNA]</scope>
    <source>
        <strain evidence="8 9">CGMCC 4.2025</strain>
    </source>
</reference>
<evidence type="ECO:0000256" key="3">
    <source>
        <dbReference type="ARBA" id="ARBA00022679"/>
    </source>
</evidence>
<dbReference type="GO" id="GO:0008299">
    <property type="term" value="P:isoprenoid biosynthetic process"/>
    <property type="evidence" value="ECO:0007669"/>
    <property type="project" value="InterPro"/>
</dbReference>
<keyword evidence="3 6" id="KW-0808">Transferase</keyword>
<dbReference type="InterPro" id="IPR000092">
    <property type="entry name" value="Polyprenyl_synt"/>
</dbReference>
<comment type="cofactor">
    <cofactor evidence="1">
        <name>Mg(2+)</name>
        <dbReference type="ChEBI" id="CHEBI:18420"/>
    </cofactor>
</comment>
<protein>
    <submittedName>
        <fullName evidence="8">Geranylgeranyl diphosphate synthase, type I</fullName>
    </submittedName>
</protein>
<evidence type="ECO:0000256" key="2">
    <source>
        <dbReference type="ARBA" id="ARBA00006706"/>
    </source>
</evidence>
<sequence>MGGRPAQEEIPADGEERSLHPHTPDPRAVRSGTADPLLVDADVAGAVGQVLADGLGERVAAARAIDPVFARDIAERAAGFTLGGGKRTRSQFLWWALRACGGGTTGEAAYAALRLAAALELVQTCALVHDDVMDGSHLRRGGPTVHADVETQYASHVAGRRPAAGEPFGKAAAILVGDLALVWADDTVAATRLPPGTSRDVRGIWQAMRTEMVAGQYLDLHGQVTGSRSVVRAVRAACLKSALYSVERPLAIGAALAGADESTVRALRSAGRCAGIAFQLRDDLLGAFGDSSSTGKPSGEDIREGKPTYLAAVAWRRADSAGDQRAAAVLRRAACGEGLRDADVEEVRGVLEATGARAVVEAKIARLAARSEEHLAAASPLDEPGRRRLLALFHRAAGLPPPAGTVRSRDRGGARLSGRPRAATAGGAR</sequence>
<dbReference type="Gene3D" id="1.10.600.10">
    <property type="entry name" value="Farnesyl Diphosphate Synthase"/>
    <property type="match status" value="1"/>
</dbReference>
<dbReference type="OrthoDB" id="4497239at2"/>
<dbReference type="GO" id="GO:0046872">
    <property type="term" value="F:metal ion binding"/>
    <property type="evidence" value="ECO:0007669"/>
    <property type="project" value="UniProtKB-KW"/>
</dbReference>